<gene>
    <name evidence="3" type="ORF">GSTUAT00001205001</name>
</gene>
<feature type="transmembrane region" description="Helical" evidence="2">
    <location>
        <begin position="523"/>
        <end position="543"/>
    </location>
</feature>
<keyword evidence="4" id="KW-1185">Reference proteome</keyword>
<accession>A0A292Q7J9</accession>
<dbReference type="EMBL" id="LN890956">
    <property type="protein sequence ID" value="CUS14680.1"/>
    <property type="molecule type" value="Genomic_DNA"/>
</dbReference>
<feature type="region of interest" description="Disordered" evidence="1">
    <location>
        <begin position="21"/>
        <end position="50"/>
    </location>
</feature>
<sequence length="622" mass="67931">MVQPFRSLNISVRFFPNFRRQPSKDVADSDPPSYQMEDSPRSHRAPPPPQPRTRFRIRYLLNHVAALCLSGMMIVVMVLLLRRYENKPAPDWKTVTINSALSWLGVFGKLPLMMVVAECIGQMKWILFGKERRKLSDLDLIDGASRDPLGALNWLLRFRGGFLVHLGAAFVLASIGFDPAVQQLVSYEPRSVVDTTQTATVSSNTNYSPVRGFDNGLILAVPRALLWGAQSSVFGAPIQPSWDCPSGNCEYPETVSVGVCQVCTDITAQIDRNCTDLSAQQSFCRGKQCFTSGRLCTYTFNNASVGGGQTFIDIRANSGKSTKDNSTVSIPSRRIEMTALYIQPDEASKSTQSLPVAPGFVPAGGSHVARAFSCGVSFCQQTFRASVVNGKYLETSISASQVPAYLLPIPNLENINDTLLNAPFAVAQDKKTNVSTAALFAMGEGLTLSLTGAASVITGTPSSGDQISEFHRGLYENLLNKDFSTIMSEMALSMSHAIRSDSKESVKGQVKIQVNHVRVHWRWIAWPASMTLLALIFVVSVTIKCYSRDAMVGWLGHSQIAALFLGLEPEMRTDVDGSGVAGGRSETANVRGFAEKIKLRLGVVRVHGGEAIRVKFCRRGGW</sequence>
<protein>
    <submittedName>
        <fullName evidence="3">Uncharacterized protein</fullName>
    </submittedName>
</protein>
<evidence type="ECO:0000256" key="2">
    <source>
        <dbReference type="SAM" id="Phobius"/>
    </source>
</evidence>
<evidence type="ECO:0000313" key="4">
    <source>
        <dbReference type="Proteomes" id="UP001412239"/>
    </source>
</evidence>
<dbReference type="AlphaFoldDB" id="A0A292Q7J9"/>
<name>A0A292Q7J9_9PEZI</name>
<keyword evidence="2" id="KW-0812">Transmembrane</keyword>
<reference evidence="3" key="1">
    <citation type="submission" date="2015-10" db="EMBL/GenBank/DDBJ databases">
        <authorList>
            <person name="Regsiter A."/>
            <person name="william w."/>
        </authorList>
    </citation>
    <scope>NUCLEOTIDE SEQUENCE</scope>
    <source>
        <strain evidence="3">Montdore</strain>
    </source>
</reference>
<evidence type="ECO:0000313" key="3">
    <source>
        <dbReference type="EMBL" id="CUS14680.1"/>
    </source>
</evidence>
<dbReference type="PANTHER" id="PTHR35394:SF5">
    <property type="entry name" value="DUF3176 DOMAIN-CONTAINING PROTEIN"/>
    <property type="match status" value="1"/>
</dbReference>
<evidence type="ECO:0000256" key="1">
    <source>
        <dbReference type="SAM" id="MobiDB-lite"/>
    </source>
</evidence>
<proteinExistence type="predicted"/>
<feature type="transmembrane region" description="Helical" evidence="2">
    <location>
        <begin position="59"/>
        <end position="81"/>
    </location>
</feature>
<feature type="transmembrane region" description="Helical" evidence="2">
    <location>
        <begin position="101"/>
        <end position="127"/>
    </location>
</feature>
<keyword evidence="2" id="KW-0472">Membrane</keyword>
<dbReference type="Proteomes" id="UP001412239">
    <property type="component" value="Unassembled WGS sequence"/>
</dbReference>
<keyword evidence="2" id="KW-1133">Transmembrane helix</keyword>
<organism evidence="3 4">
    <name type="scientific">Tuber aestivum</name>
    <name type="common">summer truffle</name>
    <dbReference type="NCBI Taxonomy" id="59557"/>
    <lineage>
        <taxon>Eukaryota</taxon>
        <taxon>Fungi</taxon>
        <taxon>Dikarya</taxon>
        <taxon>Ascomycota</taxon>
        <taxon>Pezizomycotina</taxon>
        <taxon>Pezizomycetes</taxon>
        <taxon>Pezizales</taxon>
        <taxon>Tuberaceae</taxon>
        <taxon>Tuber</taxon>
    </lineage>
</organism>
<dbReference type="PANTHER" id="PTHR35394">
    <property type="entry name" value="DUF3176 DOMAIN-CONTAINING PROTEIN"/>
    <property type="match status" value="1"/>
</dbReference>
<dbReference type="Pfam" id="PF11374">
    <property type="entry name" value="DUF3176"/>
    <property type="match status" value="1"/>
</dbReference>
<dbReference type="InterPro" id="IPR021514">
    <property type="entry name" value="DUF3176"/>
</dbReference>
<feature type="transmembrane region" description="Helical" evidence="2">
    <location>
        <begin position="162"/>
        <end position="181"/>
    </location>
</feature>